<dbReference type="GO" id="GO:0003700">
    <property type="term" value="F:DNA-binding transcription factor activity"/>
    <property type="evidence" value="ECO:0007669"/>
    <property type="project" value="InterPro"/>
</dbReference>
<feature type="domain" description="BZIP" evidence="9">
    <location>
        <begin position="311"/>
        <end position="362"/>
    </location>
</feature>
<dbReference type="GO" id="GO:0003677">
    <property type="term" value="F:DNA binding"/>
    <property type="evidence" value="ECO:0007669"/>
    <property type="project" value="UniProtKB-KW"/>
</dbReference>
<evidence type="ECO:0000256" key="6">
    <source>
        <dbReference type="ARBA" id="ARBA00023242"/>
    </source>
</evidence>
<evidence type="ECO:0000256" key="5">
    <source>
        <dbReference type="ARBA" id="ARBA00023163"/>
    </source>
</evidence>
<proteinExistence type="predicted"/>
<comment type="subcellular location">
    <subcellularLocation>
        <location evidence="1">Nucleus</location>
    </subcellularLocation>
</comment>
<dbReference type="InterPro" id="IPR004827">
    <property type="entry name" value="bZIP"/>
</dbReference>
<keyword evidence="4" id="KW-0238">DNA-binding</keyword>
<keyword evidence="3" id="KW-0805">Transcription regulation</keyword>
<keyword evidence="2" id="KW-0938">Abscisic acid signaling pathway</keyword>
<dbReference type="PROSITE" id="PS50217">
    <property type="entry name" value="BZIP"/>
    <property type="match status" value="1"/>
</dbReference>
<dbReference type="Gene3D" id="1.20.5.170">
    <property type="match status" value="1"/>
</dbReference>
<evidence type="ECO:0000256" key="2">
    <source>
        <dbReference type="ARBA" id="ARBA00022682"/>
    </source>
</evidence>
<dbReference type="Proteomes" id="UP000734854">
    <property type="component" value="Unassembled WGS sequence"/>
</dbReference>
<evidence type="ECO:0000256" key="1">
    <source>
        <dbReference type="ARBA" id="ARBA00004123"/>
    </source>
</evidence>
<keyword evidence="5" id="KW-0804">Transcription</keyword>
<keyword evidence="7" id="KW-0175">Coiled coil</keyword>
<gene>
    <name evidence="10" type="ORF">ZIOFF_046358</name>
</gene>
<dbReference type="PANTHER" id="PTHR22952">
    <property type="entry name" value="CAMP-RESPONSE ELEMENT BINDING PROTEIN-RELATED"/>
    <property type="match status" value="1"/>
</dbReference>
<reference evidence="10 11" key="1">
    <citation type="submission" date="2020-08" db="EMBL/GenBank/DDBJ databases">
        <title>Plant Genome Project.</title>
        <authorList>
            <person name="Zhang R.-G."/>
        </authorList>
    </citation>
    <scope>NUCLEOTIDE SEQUENCE [LARGE SCALE GENOMIC DNA]</scope>
    <source>
        <tissue evidence="10">Rhizome</tissue>
    </source>
</reference>
<keyword evidence="11" id="KW-1185">Reference proteome</keyword>
<dbReference type="GO" id="GO:0009738">
    <property type="term" value="P:abscisic acid-activated signaling pathway"/>
    <property type="evidence" value="ECO:0007669"/>
    <property type="project" value="UniProtKB-KW"/>
</dbReference>
<feature type="compositionally biased region" description="Basic residues" evidence="8">
    <location>
        <begin position="273"/>
        <end position="282"/>
    </location>
</feature>
<dbReference type="FunFam" id="1.20.5.170:FF:000048">
    <property type="entry name" value="ABSCISIC ACID-INSENSITIVE 5-like protein 5"/>
    <property type="match status" value="1"/>
</dbReference>
<dbReference type="InterPro" id="IPR046347">
    <property type="entry name" value="bZIP_sf"/>
</dbReference>
<dbReference type="GO" id="GO:0045893">
    <property type="term" value="P:positive regulation of DNA-templated transcription"/>
    <property type="evidence" value="ECO:0007669"/>
    <property type="project" value="InterPro"/>
</dbReference>
<evidence type="ECO:0000256" key="3">
    <source>
        <dbReference type="ARBA" id="ARBA00023015"/>
    </source>
</evidence>
<dbReference type="Pfam" id="PF00170">
    <property type="entry name" value="bZIP_1"/>
    <property type="match status" value="1"/>
</dbReference>
<dbReference type="InterPro" id="IPR043452">
    <property type="entry name" value="BZIP46-like"/>
</dbReference>
<dbReference type="PROSITE" id="PS00036">
    <property type="entry name" value="BZIP_BASIC"/>
    <property type="match status" value="1"/>
</dbReference>
<dbReference type="CDD" id="cd14707">
    <property type="entry name" value="bZIP_plant_BZIP46"/>
    <property type="match status" value="1"/>
</dbReference>
<feature type="coiled-coil region" evidence="7">
    <location>
        <begin position="332"/>
        <end position="366"/>
    </location>
</feature>
<evidence type="ECO:0000256" key="7">
    <source>
        <dbReference type="SAM" id="Coils"/>
    </source>
</evidence>
<dbReference type="EMBL" id="JACMSC010000012">
    <property type="protein sequence ID" value="KAG6498444.1"/>
    <property type="molecule type" value="Genomic_DNA"/>
</dbReference>
<feature type="region of interest" description="Disordered" evidence="8">
    <location>
        <begin position="272"/>
        <end position="295"/>
    </location>
</feature>
<comment type="caution">
    <text evidence="10">The sequence shown here is derived from an EMBL/GenBank/DDBJ whole genome shotgun (WGS) entry which is preliminary data.</text>
</comment>
<accession>A0A8J5KW52</accession>
<evidence type="ECO:0000313" key="10">
    <source>
        <dbReference type="EMBL" id="KAG6498444.1"/>
    </source>
</evidence>
<evidence type="ECO:0000256" key="8">
    <source>
        <dbReference type="SAM" id="MobiDB-lite"/>
    </source>
</evidence>
<name>A0A8J5KW52_ZINOF</name>
<evidence type="ECO:0000313" key="11">
    <source>
        <dbReference type="Proteomes" id="UP000734854"/>
    </source>
</evidence>
<protein>
    <recommendedName>
        <fullName evidence="9">BZIP domain-containing protein</fullName>
    </recommendedName>
</protein>
<sequence length="433" mass="46031">MNFNQHLVMEGGCEVKGGGGGSGLARLASVYSLTFDEFQSSLGGFGKDFGSMNMDELLKNIWTAEESQAMAGAVAPGVGEGGIQGQGSFTLPRTLSHMTVDEIWRDLVCPAHAAPAPAAVGVSQQHRHPTLGEITLEEFLVKAGVVKEEPATILPPRPIGNTTGNVIFNDLPVVNNATDFSLGFSPAGRSSRGSGVSNQIVDSAAVNLAMIAANEAMPFAVPRSVVDLGNQAIRRGGLAGVGEAGMNGGFMPGAVALGAGAGTVTVASPVNHARSHSFRKRSRDQSSVSSVPYPFSGGLRGRKSSAVEKVFERRQRRMIKNRESAARSRARKQAYTMELETEVAELKELNQELQKKQAKMMEMQKNQLLPPQVASKDCVADDQSATRAKETVPEKDTNRALVKLCMDSDNMIYPSCFLKAILSISVIVSSPVN</sequence>
<dbReference type="GO" id="GO:0005634">
    <property type="term" value="C:nucleus"/>
    <property type="evidence" value="ECO:0007669"/>
    <property type="project" value="UniProtKB-SubCell"/>
</dbReference>
<dbReference type="SMART" id="SM00338">
    <property type="entry name" value="BRLZ"/>
    <property type="match status" value="1"/>
</dbReference>
<keyword evidence="6" id="KW-0539">Nucleus</keyword>
<dbReference type="AlphaFoldDB" id="A0A8J5KW52"/>
<organism evidence="10 11">
    <name type="scientific">Zingiber officinale</name>
    <name type="common">Ginger</name>
    <name type="synonym">Amomum zingiber</name>
    <dbReference type="NCBI Taxonomy" id="94328"/>
    <lineage>
        <taxon>Eukaryota</taxon>
        <taxon>Viridiplantae</taxon>
        <taxon>Streptophyta</taxon>
        <taxon>Embryophyta</taxon>
        <taxon>Tracheophyta</taxon>
        <taxon>Spermatophyta</taxon>
        <taxon>Magnoliopsida</taxon>
        <taxon>Liliopsida</taxon>
        <taxon>Zingiberales</taxon>
        <taxon>Zingiberaceae</taxon>
        <taxon>Zingiber</taxon>
    </lineage>
</organism>
<dbReference type="SUPFAM" id="SSF57959">
    <property type="entry name" value="Leucine zipper domain"/>
    <property type="match status" value="1"/>
</dbReference>
<evidence type="ECO:0000259" key="9">
    <source>
        <dbReference type="PROSITE" id="PS50217"/>
    </source>
</evidence>
<dbReference type="PANTHER" id="PTHR22952:SF446">
    <property type="entry name" value="ABSCISIC ACID-INSENSITIVE 5-LIKE PROTEIN 5-RELATED"/>
    <property type="match status" value="1"/>
</dbReference>
<evidence type="ECO:0000256" key="4">
    <source>
        <dbReference type="ARBA" id="ARBA00023125"/>
    </source>
</evidence>